<dbReference type="AlphaFoldDB" id="A0AA38I4T7"/>
<evidence type="ECO:0000313" key="2">
    <source>
        <dbReference type="EMBL" id="KAJ3649170.1"/>
    </source>
</evidence>
<comment type="caution">
    <text evidence="2">The sequence shown here is derived from an EMBL/GenBank/DDBJ whole genome shotgun (WGS) entry which is preliminary data.</text>
</comment>
<gene>
    <name evidence="2" type="ORF">Zmor_020926</name>
</gene>
<proteinExistence type="predicted"/>
<feature type="compositionally biased region" description="Basic residues" evidence="1">
    <location>
        <begin position="139"/>
        <end position="149"/>
    </location>
</feature>
<reference evidence="2" key="1">
    <citation type="journal article" date="2023" name="G3 (Bethesda)">
        <title>Whole genome assemblies of Zophobas morio and Tenebrio molitor.</title>
        <authorList>
            <person name="Kaur S."/>
            <person name="Stinson S.A."/>
            <person name="diCenzo G.C."/>
        </authorList>
    </citation>
    <scope>NUCLEOTIDE SEQUENCE</scope>
    <source>
        <strain evidence="2">QUZm001</strain>
    </source>
</reference>
<keyword evidence="3" id="KW-1185">Reference proteome</keyword>
<evidence type="ECO:0000313" key="3">
    <source>
        <dbReference type="Proteomes" id="UP001168821"/>
    </source>
</evidence>
<feature type="region of interest" description="Disordered" evidence="1">
    <location>
        <begin position="129"/>
        <end position="149"/>
    </location>
</feature>
<accession>A0AA38I4T7</accession>
<protein>
    <submittedName>
        <fullName evidence="2">Uncharacterized protein</fullName>
    </submittedName>
</protein>
<name>A0AA38I4T7_9CUCU</name>
<organism evidence="2 3">
    <name type="scientific">Zophobas morio</name>
    <dbReference type="NCBI Taxonomy" id="2755281"/>
    <lineage>
        <taxon>Eukaryota</taxon>
        <taxon>Metazoa</taxon>
        <taxon>Ecdysozoa</taxon>
        <taxon>Arthropoda</taxon>
        <taxon>Hexapoda</taxon>
        <taxon>Insecta</taxon>
        <taxon>Pterygota</taxon>
        <taxon>Neoptera</taxon>
        <taxon>Endopterygota</taxon>
        <taxon>Coleoptera</taxon>
        <taxon>Polyphaga</taxon>
        <taxon>Cucujiformia</taxon>
        <taxon>Tenebrionidae</taxon>
        <taxon>Zophobas</taxon>
    </lineage>
</organism>
<evidence type="ECO:0000256" key="1">
    <source>
        <dbReference type="SAM" id="MobiDB-lite"/>
    </source>
</evidence>
<dbReference type="EMBL" id="JALNTZ010000006">
    <property type="protein sequence ID" value="KAJ3649170.1"/>
    <property type="molecule type" value="Genomic_DNA"/>
</dbReference>
<sequence>MDNTERRSKKEDWYDEECNKAFISRNIAKIGKDQKPTKEAITDYEEKRKIAKTNMQTEKERIFGKTIDTIEKHYQNKEIQNFYQEVTKRRQTTSTRTVYCRSKEGQLIGGTIEKLDRWAEYFEDLLNDKTEEEEQPKVAKTRRQENKKK</sequence>
<dbReference type="Proteomes" id="UP001168821">
    <property type="component" value="Unassembled WGS sequence"/>
</dbReference>